<dbReference type="EMBL" id="VFWZ01000001">
    <property type="protein sequence ID" value="TPN89111.1"/>
    <property type="molecule type" value="Genomic_DNA"/>
</dbReference>
<evidence type="ECO:0000313" key="2">
    <source>
        <dbReference type="EMBL" id="TPN89111.1"/>
    </source>
</evidence>
<dbReference type="GO" id="GO:0016740">
    <property type="term" value="F:transferase activity"/>
    <property type="evidence" value="ECO:0007669"/>
    <property type="project" value="UniProtKB-KW"/>
</dbReference>
<dbReference type="OrthoDB" id="1099770at2"/>
<comment type="caution">
    <text evidence="2">The sequence shown here is derived from an EMBL/GenBank/DDBJ whole genome shotgun (WGS) entry which is preliminary data.</text>
</comment>
<dbReference type="Proteomes" id="UP000315540">
    <property type="component" value="Unassembled WGS sequence"/>
</dbReference>
<reference evidence="2 3" key="1">
    <citation type="submission" date="2019-06" db="EMBL/GenBank/DDBJ databases">
        <authorList>
            <person name="Meng X."/>
        </authorList>
    </citation>
    <scope>NUCLEOTIDE SEQUENCE [LARGE SCALE GENOMIC DNA]</scope>
    <source>
        <strain evidence="2 3">M625</strain>
    </source>
</reference>
<evidence type="ECO:0000313" key="3">
    <source>
        <dbReference type="Proteomes" id="UP000315540"/>
    </source>
</evidence>
<proteinExistence type="predicted"/>
<evidence type="ECO:0000259" key="1">
    <source>
        <dbReference type="Pfam" id="PF13480"/>
    </source>
</evidence>
<gene>
    <name evidence="2" type="ORF">FHK87_02500</name>
</gene>
<sequence length="393" mass="46276">MKTVRIDYFFELFEKNSIPKLFSKVHDPKNEKTIENPDFNKGTIDNAVNSVFFVPDYLQPVLGSDSYTIKKIEQFFKGYAIVLDGHDSADAYVKHRFRSNAKGIRRRIKRLEACFQISYQTFYGNIEKEQYDFFMDSLEKMLIRRFKQRNDTSQSLLRWEYYKNLYFSLINEKKASMLVIFDRNQPILVSLNHHFHGRLFSAISSYDIDYGKYSLGSVEIYKKLDWCLANDHVSYEMGMGDLSYKREWSNHIYNFEHQIIYPKGSVLASIKGNIEFLKATIKEFIFKIAYVRYKNYKAKRKKNPILSIKSEVSPIEAINNVPDGVQIDFNKEQYTFLRKTVYDFLYAAIENVSNVSVLQLNKQEHSFLIIGKSKMQHVVFENVPDKIDNLNSV</sequence>
<dbReference type="InterPro" id="IPR016181">
    <property type="entry name" value="Acyl_CoA_acyltransferase"/>
</dbReference>
<feature type="domain" description="BioF2-like acetyltransferase" evidence="1">
    <location>
        <begin position="99"/>
        <end position="246"/>
    </location>
</feature>
<dbReference type="InterPro" id="IPR038740">
    <property type="entry name" value="BioF2-like_GNAT_dom"/>
</dbReference>
<organism evidence="2 3">
    <name type="scientific">Aquimarina algicola</name>
    <dbReference type="NCBI Taxonomy" id="2589995"/>
    <lineage>
        <taxon>Bacteria</taxon>
        <taxon>Pseudomonadati</taxon>
        <taxon>Bacteroidota</taxon>
        <taxon>Flavobacteriia</taxon>
        <taxon>Flavobacteriales</taxon>
        <taxon>Flavobacteriaceae</taxon>
        <taxon>Aquimarina</taxon>
    </lineage>
</organism>
<accession>A0A504JQM8</accession>
<dbReference type="SUPFAM" id="SSF55729">
    <property type="entry name" value="Acyl-CoA N-acyltransferases (Nat)"/>
    <property type="match status" value="1"/>
</dbReference>
<name>A0A504JQM8_9FLAO</name>
<dbReference type="RefSeq" id="WP_140589375.1">
    <property type="nucleotide sequence ID" value="NZ_VFWZ01000001.1"/>
</dbReference>
<dbReference type="Pfam" id="PF13480">
    <property type="entry name" value="Acetyltransf_6"/>
    <property type="match status" value="1"/>
</dbReference>
<dbReference type="AlphaFoldDB" id="A0A504JQM8"/>
<keyword evidence="2" id="KW-0808">Transferase</keyword>
<protein>
    <submittedName>
        <fullName evidence="2">GNAT family N-acetyltransferase</fullName>
    </submittedName>
</protein>
<keyword evidence="3" id="KW-1185">Reference proteome</keyword>